<dbReference type="Pfam" id="PF01476">
    <property type="entry name" value="LysM"/>
    <property type="match status" value="2"/>
</dbReference>
<gene>
    <name evidence="2" type="ORF">A2831_01475</name>
</gene>
<dbReference type="STRING" id="1802668.A2831_01475"/>
<dbReference type="GO" id="GO:0004222">
    <property type="term" value="F:metalloendopeptidase activity"/>
    <property type="evidence" value="ECO:0007669"/>
    <property type="project" value="TreeGrafter"/>
</dbReference>
<dbReference type="InterPro" id="IPR011055">
    <property type="entry name" value="Dup_hybrid_motif"/>
</dbReference>
<sequence length="347" mass="36839">MGSFLRSGRAGFFTVMLLAVFVIVFKGSSEGQKSVLSNLLTSYIDETAAAVITAPSHNQLADINSLVAYAKSEKAPQPSVINTIQDNSIVSRGTILTDILDEFSDRGAQISTYTVQEGDTLSFIASDYGVSVNTIIWANNLRDADAISPGIDLKIPPVTGVLHKVKKGDTLATIAKKYGVEEDKIKTFNSLPQAEDLQIDAEIVVPGGKINTPVVATQSNTAKRFAYLPSLSGYFMQPATGYNWGRIHGRNGVDVANSCGTPIYASADGTVTLSDAVGYNGGFGKFIKINHPNGTETLYAHASQLLVGVGEAVVRGQHIAVMGSTGRSTGCHVHFEVHGAKNPLAKY</sequence>
<dbReference type="InterPro" id="IPR018392">
    <property type="entry name" value="LysM"/>
</dbReference>
<feature type="domain" description="LysM" evidence="1">
    <location>
        <begin position="111"/>
        <end position="155"/>
    </location>
</feature>
<dbReference type="InterPro" id="IPR016047">
    <property type="entry name" value="M23ase_b-sheet_dom"/>
</dbReference>
<name>A0A1F8EYH1_9BACT</name>
<evidence type="ECO:0000259" key="1">
    <source>
        <dbReference type="PROSITE" id="PS51782"/>
    </source>
</evidence>
<dbReference type="InterPro" id="IPR050570">
    <property type="entry name" value="Cell_wall_metabolism_enzyme"/>
</dbReference>
<dbReference type="InterPro" id="IPR036779">
    <property type="entry name" value="LysM_dom_sf"/>
</dbReference>
<evidence type="ECO:0000313" key="2">
    <source>
        <dbReference type="EMBL" id="OGN05390.1"/>
    </source>
</evidence>
<comment type="caution">
    <text evidence="2">The sequence shown here is derived from an EMBL/GenBank/DDBJ whole genome shotgun (WGS) entry which is preliminary data.</text>
</comment>
<dbReference type="Proteomes" id="UP000177507">
    <property type="component" value="Unassembled WGS sequence"/>
</dbReference>
<dbReference type="PANTHER" id="PTHR21666">
    <property type="entry name" value="PEPTIDASE-RELATED"/>
    <property type="match status" value="1"/>
</dbReference>
<dbReference type="Gene3D" id="3.10.350.10">
    <property type="entry name" value="LysM domain"/>
    <property type="match status" value="2"/>
</dbReference>
<proteinExistence type="predicted"/>
<dbReference type="SMART" id="SM00257">
    <property type="entry name" value="LysM"/>
    <property type="match status" value="2"/>
</dbReference>
<dbReference type="PANTHER" id="PTHR21666:SF270">
    <property type="entry name" value="MUREIN HYDROLASE ACTIVATOR ENVC"/>
    <property type="match status" value="1"/>
</dbReference>
<organism evidence="2 3">
    <name type="scientific">Candidatus Yanofskybacteria bacterium RIFCSPHIGHO2_01_FULL_44_17</name>
    <dbReference type="NCBI Taxonomy" id="1802668"/>
    <lineage>
        <taxon>Bacteria</taxon>
        <taxon>Candidatus Yanofskyibacteriota</taxon>
    </lineage>
</organism>
<accession>A0A1F8EYH1</accession>
<dbReference type="CDD" id="cd12797">
    <property type="entry name" value="M23_peptidase"/>
    <property type="match status" value="1"/>
</dbReference>
<dbReference type="EMBL" id="MGJI01000009">
    <property type="protein sequence ID" value="OGN05390.1"/>
    <property type="molecule type" value="Genomic_DNA"/>
</dbReference>
<dbReference type="Pfam" id="PF01551">
    <property type="entry name" value="Peptidase_M23"/>
    <property type="match status" value="1"/>
</dbReference>
<dbReference type="PROSITE" id="PS51782">
    <property type="entry name" value="LYSM"/>
    <property type="match status" value="2"/>
</dbReference>
<dbReference type="Gene3D" id="2.70.70.10">
    <property type="entry name" value="Glucose Permease (Domain IIA)"/>
    <property type="match status" value="1"/>
</dbReference>
<feature type="domain" description="LysM" evidence="1">
    <location>
        <begin position="161"/>
        <end position="205"/>
    </location>
</feature>
<dbReference type="AlphaFoldDB" id="A0A1F8EYH1"/>
<dbReference type="SUPFAM" id="SSF51261">
    <property type="entry name" value="Duplicated hybrid motif"/>
    <property type="match status" value="1"/>
</dbReference>
<dbReference type="CDD" id="cd00118">
    <property type="entry name" value="LysM"/>
    <property type="match status" value="2"/>
</dbReference>
<evidence type="ECO:0000313" key="3">
    <source>
        <dbReference type="Proteomes" id="UP000177507"/>
    </source>
</evidence>
<reference evidence="2 3" key="1">
    <citation type="journal article" date="2016" name="Nat. Commun.">
        <title>Thousands of microbial genomes shed light on interconnected biogeochemical processes in an aquifer system.</title>
        <authorList>
            <person name="Anantharaman K."/>
            <person name="Brown C.T."/>
            <person name="Hug L.A."/>
            <person name="Sharon I."/>
            <person name="Castelle C.J."/>
            <person name="Probst A.J."/>
            <person name="Thomas B.C."/>
            <person name="Singh A."/>
            <person name="Wilkins M.J."/>
            <person name="Karaoz U."/>
            <person name="Brodie E.L."/>
            <person name="Williams K.H."/>
            <person name="Hubbard S.S."/>
            <person name="Banfield J.F."/>
        </authorList>
    </citation>
    <scope>NUCLEOTIDE SEQUENCE [LARGE SCALE GENOMIC DNA]</scope>
</reference>
<protein>
    <recommendedName>
        <fullName evidence="1">LysM domain-containing protein</fullName>
    </recommendedName>
</protein>
<dbReference type="SUPFAM" id="SSF54106">
    <property type="entry name" value="LysM domain"/>
    <property type="match status" value="2"/>
</dbReference>